<dbReference type="RefSeq" id="WP_268151675.1">
    <property type="nucleotide sequence ID" value="NZ_JAPPUW010000012.1"/>
</dbReference>
<evidence type="ECO:0000256" key="3">
    <source>
        <dbReference type="ARBA" id="ARBA00023163"/>
    </source>
</evidence>
<feature type="modified residue" description="4-aspartylphosphate" evidence="4">
    <location>
        <position position="51"/>
    </location>
</feature>
<evidence type="ECO:0000256" key="5">
    <source>
        <dbReference type="PROSITE-ProRule" id="PRU01091"/>
    </source>
</evidence>
<evidence type="ECO:0000313" key="8">
    <source>
        <dbReference type="EMBL" id="MDG0862191.1"/>
    </source>
</evidence>
<dbReference type="SMART" id="SM00862">
    <property type="entry name" value="Trans_reg_C"/>
    <property type="match status" value="1"/>
</dbReference>
<keyword evidence="4" id="KW-0597">Phosphoprotein</keyword>
<dbReference type="GO" id="GO:0005829">
    <property type="term" value="C:cytosol"/>
    <property type="evidence" value="ECO:0007669"/>
    <property type="project" value="TreeGrafter"/>
</dbReference>
<feature type="domain" description="OmpR/PhoB-type" evidence="7">
    <location>
        <begin position="124"/>
        <end position="218"/>
    </location>
</feature>
<dbReference type="Pfam" id="PF00486">
    <property type="entry name" value="Trans_reg_C"/>
    <property type="match status" value="1"/>
</dbReference>
<dbReference type="Gene3D" id="3.40.50.2300">
    <property type="match status" value="1"/>
</dbReference>
<dbReference type="Gene3D" id="6.10.250.690">
    <property type="match status" value="1"/>
</dbReference>
<dbReference type="InterPro" id="IPR001867">
    <property type="entry name" value="OmpR/PhoB-type_DNA-bd"/>
</dbReference>
<gene>
    <name evidence="8" type="ORF">EXJ73_06855</name>
</gene>
<dbReference type="GO" id="GO:0000156">
    <property type="term" value="F:phosphorelay response regulator activity"/>
    <property type="evidence" value="ECO:0007669"/>
    <property type="project" value="TreeGrafter"/>
</dbReference>
<organism evidence="8 9">
    <name type="scientific">Pelomonas aquatica</name>
    <dbReference type="NCBI Taxonomy" id="431058"/>
    <lineage>
        <taxon>Bacteria</taxon>
        <taxon>Pseudomonadati</taxon>
        <taxon>Pseudomonadota</taxon>
        <taxon>Betaproteobacteria</taxon>
        <taxon>Burkholderiales</taxon>
        <taxon>Sphaerotilaceae</taxon>
        <taxon>Roseateles</taxon>
    </lineage>
</organism>
<dbReference type="SMART" id="SM00448">
    <property type="entry name" value="REC"/>
    <property type="match status" value="1"/>
</dbReference>
<sequence>MHLLLIEDDLDLGRSLQAAFRQQGLSCEWLRRAQDAPPRLADVAADCVLLDLGLPDASGFDLLARWRRADATTPVIVITARTALENRLAGLDGGADDFVLKPFAIPELVSRIHAVVRRSARQAHEAWTLGELVIEPRGHTARLAGQPLALTGREFQLLVELAREPGAVVAKGRIAQRLAPLDEPVDAATLEMHVSNLRKKIGPERIRTVRGIGYQLLP</sequence>
<dbReference type="Pfam" id="PF00072">
    <property type="entry name" value="Response_reg"/>
    <property type="match status" value="1"/>
</dbReference>
<evidence type="ECO:0000256" key="2">
    <source>
        <dbReference type="ARBA" id="ARBA00023125"/>
    </source>
</evidence>
<dbReference type="Gene3D" id="1.10.10.10">
    <property type="entry name" value="Winged helix-like DNA-binding domain superfamily/Winged helix DNA-binding domain"/>
    <property type="match status" value="1"/>
</dbReference>
<accession>A0A9X4LFT8</accession>
<keyword evidence="2 5" id="KW-0238">DNA-binding</keyword>
<evidence type="ECO:0000259" key="6">
    <source>
        <dbReference type="PROSITE" id="PS50110"/>
    </source>
</evidence>
<dbReference type="CDD" id="cd00383">
    <property type="entry name" value="trans_reg_C"/>
    <property type="match status" value="1"/>
</dbReference>
<proteinExistence type="predicted"/>
<dbReference type="GO" id="GO:0006355">
    <property type="term" value="P:regulation of DNA-templated transcription"/>
    <property type="evidence" value="ECO:0007669"/>
    <property type="project" value="InterPro"/>
</dbReference>
<protein>
    <submittedName>
        <fullName evidence="8">Response regulator transcription factor</fullName>
    </submittedName>
</protein>
<dbReference type="InterPro" id="IPR001789">
    <property type="entry name" value="Sig_transdc_resp-reg_receiver"/>
</dbReference>
<dbReference type="EMBL" id="SGUG01000008">
    <property type="protein sequence ID" value="MDG0862191.1"/>
    <property type="molecule type" value="Genomic_DNA"/>
</dbReference>
<dbReference type="PROSITE" id="PS50110">
    <property type="entry name" value="RESPONSE_REGULATORY"/>
    <property type="match status" value="1"/>
</dbReference>
<dbReference type="PANTHER" id="PTHR48111">
    <property type="entry name" value="REGULATOR OF RPOS"/>
    <property type="match status" value="1"/>
</dbReference>
<dbReference type="GO" id="GO:0032993">
    <property type="term" value="C:protein-DNA complex"/>
    <property type="evidence" value="ECO:0007669"/>
    <property type="project" value="TreeGrafter"/>
</dbReference>
<evidence type="ECO:0000313" key="9">
    <source>
        <dbReference type="Proteomes" id="UP001152766"/>
    </source>
</evidence>
<name>A0A9X4LFT8_9BURK</name>
<dbReference type="Proteomes" id="UP001152766">
    <property type="component" value="Unassembled WGS sequence"/>
</dbReference>
<dbReference type="PANTHER" id="PTHR48111:SF67">
    <property type="entry name" value="TRANSCRIPTIONAL REGULATORY PROTEIN TCTD"/>
    <property type="match status" value="1"/>
</dbReference>
<evidence type="ECO:0000256" key="4">
    <source>
        <dbReference type="PROSITE-ProRule" id="PRU00169"/>
    </source>
</evidence>
<keyword evidence="1" id="KW-0805">Transcription regulation</keyword>
<dbReference type="GO" id="GO:0000976">
    <property type="term" value="F:transcription cis-regulatory region binding"/>
    <property type="evidence" value="ECO:0007669"/>
    <property type="project" value="TreeGrafter"/>
</dbReference>
<dbReference type="AlphaFoldDB" id="A0A9X4LFT8"/>
<comment type="caution">
    <text evidence="8">The sequence shown here is derived from an EMBL/GenBank/DDBJ whole genome shotgun (WGS) entry which is preliminary data.</text>
</comment>
<keyword evidence="9" id="KW-1185">Reference proteome</keyword>
<reference evidence="8" key="1">
    <citation type="submission" date="2019-02" db="EMBL/GenBank/DDBJ databases">
        <title>Draft genome of the type strain Pelomonas aquatica CCUG 52575T.</title>
        <authorList>
            <person name="Gomila M."/>
            <person name="Lalucat J."/>
        </authorList>
    </citation>
    <scope>NUCLEOTIDE SEQUENCE</scope>
    <source>
        <strain evidence="8">CCUG 52575</strain>
    </source>
</reference>
<evidence type="ECO:0000259" key="7">
    <source>
        <dbReference type="PROSITE" id="PS51755"/>
    </source>
</evidence>
<feature type="domain" description="Response regulatory" evidence="6">
    <location>
        <begin position="2"/>
        <end position="116"/>
    </location>
</feature>
<dbReference type="InterPro" id="IPR039420">
    <property type="entry name" value="WalR-like"/>
</dbReference>
<feature type="DNA-binding region" description="OmpR/PhoB-type" evidence="5">
    <location>
        <begin position="124"/>
        <end position="218"/>
    </location>
</feature>
<dbReference type="SUPFAM" id="SSF52172">
    <property type="entry name" value="CheY-like"/>
    <property type="match status" value="1"/>
</dbReference>
<dbReference type="InterPro" id="IPR011006">
    <property type="entry name" value="CheY-like_superfamily"/>
</dbReference>
<keyword evidence="3" id="KW-0804">Transcription</keyword>
<evidence type="ECO:0000256" key="1">
    <source>
        <dbReference type="ARBA" id="ARBA00023015"/>
    </source>
</evidence>
<dbReference type="InterPro" id="IPR036388">
    <property type="entry name" value="WH-like_DNA-bd_sf"/>
</dbReference>
<dbReference type="PROSITE" id="PS51755">
    <property type="entry name" value="OMPR_PHOB"/>
    <property type="match status" value="1"/>
</dbReference>